<dbReference type="Gene3D" id="3.20.20.140">
    <property type="entry name" value="Metal-dependent hydrolases"/>
    <property type="match status" value="1"/>
</dbReference>
<dbReference type="PANTHER" id="PTHR35563">
    <property type="entry name" value="BARREL METAL-DEPENDENT HYDROLASE, PUTATIVE (AFU_ORTHOLOGUE AFUA_1G16240)-RELATED"/>
    <property type="match status" value="1"/>
</dbReference>
<dbReference type="GO" id="GO:0016787">
    <property type="term" value="F:hydrolase activity"/>
    <property type="evidence" value="ECO:0007669"/>
    <property type="project" value="UniProtKB-KW"/>
</dbReference>
<evidence type="ECO:0000313" key="2">
    <source>
        <dbReference type="EMBL" id="PHP65815.1"/>
    </source>
</evidence>
<proteinExistence type="predicted"/>
<name>A0A2G1QJV6_9HYPH</name>
<dbReference type="AlphaFoldDB" id="A0A2G1QJV6"/>
<dbReference type="Pfam" id="PF04909">
    <property type="entry name" value="Amidohydro_2"/>
    <property type="match status" value="1"/>
</dbReference>
<dbReference type="Proteomes" id="UP000221168">
    <property type="component" value="Unassembled WGS sequence"/>
</dbReference>
<keyword evidence="3" id="KW-1185">Reference proteome</keyword>
<protein>
    <submittedName>
        <fullName evidence="2">Hydrolase</fullName>
    </submittedName>
</protein>
<keyword evidence="2" id="KW-0378">Hydrolase</keyword>
<dbReference type="SUPFAM" id="SSF51556">
    <property type="entry name" value="Metallo-dependent hydrolases"/>
    <property type="match status" value="1"/>
</dbReference>
<evidence type="ECO:0000259" key="1">
    <source>
        <dbReference type="Pfam" id="PF04909"/>
    </source>
</evidence>
<feature type="domain" description="Amidohydrolase-related" evidence="1">
    <location>
        <begin position="12"/>
        <end position="287"/>
    </location>
</feature>
<reference evidence="2 3" key="1">
    <citation type="submission" date="2017-10" db="EMBL/GenBank/DDBJ databases">
        <title>Sedimentibacterium mangrovi gen. nov., sp. nov., a novel member of family Phyllobacteriacea isolated from mangrove sediment.</title>
        <authorList>
            <person name="Liao H."/>
            <person name="Tian Y."/>
        </authorList>
    </citation>
    <scope>NUCLEOTIDE SEQUENCE [LARGE SCALE GENOMIC DNA]</scope>
    <source>
        <strain evidence="2 3">X9-2-2</strain>
    </source>
</reference>
<dbReference type="InterPro" id="IPR006680">
    <property type="entry name" value="Amidohydro-rel"/>
</dbReference>
<comment type="caution">
    <text evidence="2">The sequence shown here is derived from an EMBL/GenBank/DDBJ whole genome shotgun (WGS) entry which is preliminary data.</text>
</comment>
<evidence type="ECO:0000313" key="3">
    <source>
        <dbReference type="Proteomes" id="UP000221168"/>
    </source>
</evidence>
<accession>A0A2G1QJV6</accession>
<dbReference type="OrthoDB" id="9787654at2"/>
<dbReference type="InterPro" id="IPR032466">
    <property type="entry name" value="Metal_Hydrolase"/>
</dbReference>
<dbReference type="InterPro" id="IPR052358">
    <property type="entry name" value="Aro_Compnd_Degr_Hydrolases"/>
</dbReference>
<dbReference type="RefSeq" id="WP_099307602.1">
    <property type="nucleotide sequence ID" value="NZ_PDVP01000012.1"/>
</dbReference>
<dbReference type="PANTHER" id="PTHR35563:SF2">
    <property type="entry name" value="BARREL METAL-DEPENDENT HYDROLASE, PUTATIVE (AFU_ORTHOLOGUE AFUA_1G16240)-RELATED"/>
    <property type="match status" value="1"/>
</dbReference>
<sequence length="290" mass="32013">MDLPFPPPGTTDCHTHVAGPRDRYPMVTPRAFTPKPATPETMRAMMDRVGSDRIVLVQFSVYGTDNTCMLDGLKTLGDCARGVAVPPADMAGRDLDAMHAQGVRGIRVNLNTTGLNDPALARERLATTVRQCERNGWHIQLFTTPAVISALEADLTGLPVPVVFDHFGLLSPVERGAHAEAIIRSLLESGRGWVKVSGTYRLSDPNAKVAIRDLARDLYHANPDRIVWGSDWPHSPHHAGVAEADPAELPYRDIDPADMLDTIRQWFDDPAEWRRILVDNPARLYDFPSS</sequence>
<dbReference type="EMBL" id="PDVP01000012">
    <property type="protein sequence ID" value="PHP65815.1"/>
    <property type="molecule type" value="Genomic_DNA"/>
</dbReference>
<organism evidence="2 3">
    <name type="scientific">Zhengella mangrovi</name>
    <dbReference type="NCBI Taxonomy" id="1982044"/>
    <lineage>
        <taxon>Bacteria</taxon>
        <taxon>Pseudomonadati</taxon>
        <taxon>Pseudomonadota</taxon>
        <taxon>Alphaproteobacteria</taxon>
        <taxon>Hyphomicrobiales</taxon>
        <taxon>Notoacmeibacteraceae</taxon>
        <taxon>Zhengella</taxon>
    </lineage>
</organism>
<gene>
    <name evidence="2" type="ORF">CSC94_17160</name>
</gene>